<evidence type="ECO:0000256" key="6">
    <source>
        <dbReference type="SAM" id="MobiDB-lite"/>
    </source>
</evidence>
<dbReference type="SMART" id="SM00184">
    <property type="entry name" value="RING"/>
    <property type="match status" value="1"/>
</dbReference>
<evidence type="ECO:0000259" key="7">
    <source>
        <dbReference type="PROSITE" id="PS50089"/>
    </source>
</evidence>
<dbReference type="InterPro" id="IPR051051">
    <property type="entry name" value="E3_ubiq-ligase_TRIM/RNF"/>
</dbReference>
<keyword evidence="5" id="KW-0175">Coiled coil</keyword>
<keyword evidence="2 4" id="KW-0863">Zinc-finger</keyword>
<dbReference type="AlphaFoldDB" id="A0A1A8FN31"/>
<reference evidence="8" key="2">
    <citation type="submission" date="2016-06" db="EMBL/GenBank/DDBJ databases">
        <title>The genome of a short-lived fish provides insights into sex chromosome evolution and the genetic control of aging.</title>
        <authorList>
            <person name="Reichwald K."/>
            <person name="Felder M."/>
            <person name="Petzold A."/>
            <person name="Koch P."/>
            <person name="Groth M."/>
            <person name="Platzer M."/>
        </authorList>
    </citation>
    <scope>NUCLEOTIDE SEQUENCE</scope>
    <source>
        <tissue evidence="8">Brain</tissue>
    </source>
</reference>
<proteinExistence type="predicted"/>
<dbReference type="SUPFAM" id="SSF57845">
    <property type="entry name" value="B-box zinc-binding domain"/>
    <property type="match status" value="1"/>
</dbReference>
<feature type="region of interest" description="Disordered" evidence="6">
    <location>
        <begin position="392"/>
        <end position="512"/>
    </location>
</feature>
<dbReference type="InterPro" id="IPR000315">
    <property type="entry name" value="Znf_B-box"/>
</dbReference>
<reference evidence="8" key="1">
    <citation type="submission" date="2016-05" db="EMBL/GenBank/DDBJ databases">
        <authorList>
            <person name="Lavstsen T."/>
            <person name="Jespersen J.S."/>
        </authorList>
    </citation>
    <scope>NUCLEOTIDE SEQUENCE</scope>
    <source>
        <tissue evidence="8">Brain</tissue>
    </source>
</reference>
<dbReference type="PROSITE" id="PS00518">
    <property type="entry name" value="ZF_RING_1"/>
    <property type="match status" value="1"/>
</dbReference>
<evidence type="ECO:0000256" key="3">
    <source>
        <dbReference type="ARBA" id="ARBA00022833"/>
    </source>
</evidence>
<dbReference type="EMBL" id="HAEB01013736">
    <property type="protein sequence ID" value="SBQ60263.1"/>
    <property type="molecule type" value="Transcribed_RNA"/>
</dbReference>
<name>A0A1A8FN31_9TELE</name>
<organism evidence="8">
    <name type="scientific">Nothobranchius korthausae</name>
    <dbReference type="NCBI Taxonomy" id="1143690"/>
    <lineage>
        <taxon>Eukaryota</taxon>
        <taxon>Metazoa</taxon>
        <taxon>Chordata</taxon>
        <taxon>Craniata</taxon>
        <taxon>Vertebrata</taxon>
        <taxon>Euteleostomi</taxon>
        <taxon>Actinopterygii</taxon>
        <taxon>Neopterygii</taxon>
        <taxon>Teleostei</taxon>
        <taxon>Neoteleostei</taxon>
        <taxon>Acanthomorphata</taxon>
        <taxon>Ovalentaria</taxon>
        <taxon>Atherinomorphae</taxon>
        <taxon>Cyprinodontiformes</taxon>
        <taxon>Nothobranchiidae</taxon>
        <taxon>Nothobranchius</taxon>
    </lineage>
</organism>
<gene>
    <name evidence="8" type="primary">TRIM25</name>
</gene>
<protein>
    <submittedName>
        <fullName evidence="8">Tripartite motif containing 25</fullName>
    </submittedName>
</protein>
<evidence type="ECO:0000256" key="1">
    <source>
        <dbReference type="ARBA" id="ARBA00022723"/>
    </source>
</evidence>
<dbReference type="CDD" id="cd19776">
    <property type="entry name" value="Bbox2_TRIM25_C-IV"/>
    <property type="match status" value="1"/>
</dbReference>
<feature type="coiled-coil region" evidence="5">
    <location>
        <begin position="268"/>
        <end position="295"/>
    </location>
</feature>
<feature type="compositionally biased region" description="Basic residues" evidence="6">
    <location>
        <begin position="497"/>
        <end position="512"/>
    </location>
</feature>
<dbReference type="Gene3D" id="4.10.830.40">
    <property type="match status" value="1"/>
</dbReference>
<feature type="compositionally biased region" description="Pro residues" evidence="6">
    <location>
        <begin position="417"/>
        <end position="429"/>
    </location>
</feature>
<dbReference type="Gene3D" id="3.30.40.10">
    <property type="entry name" value="Zinc/RING finger domain, C3HC4 (zinc finger)"/>
    <property type="match status" value="1"/>
</dbReference>
<accession>A0A1A8FN31</accession>
<keyword evidence="3" id="KW-0862">Zinc</keyword>
<dbReference type="PANTHER" id="PTHR25465:SF77">
    <property type="entry name" value="E3 UBIQUITIN_ISG15 LIGASE TRIM25"/>
    <property type="match status" value="1"/>
</dbReference>
<dbReference type="EMBL" id="HAEC01000757">
    <property type="protein sequence ID" value="SBQ68834.1"/>
    <property type="molecule type" value="Transcribed_RNA"/>
</dbReference>
<feature type="region of interest" description="Disordered" evidence="6">
    <location>
        <begin position="360"/>
        <end position="380"/>
    </location>
</feature>
<feature type="compositionally biased region" description="Polar residues" evidence="6">
    <location>
        <begin position="452"/>
        <end position="477"/>
    </location>
</feature>
<evidence type="ECO:0000256" key="2">
    <source>
        <dbReference type="ARBA" id="ARBA00022771"/>
    </source>
</evidence>
<dbReference type="SUPFAM" id="SSF57850">
    <property type="entry name" value="RING/U-box"/>
    <property type="match status" value="1"/>
</dbReference>
<evidence type="ECO:0000256" key="5">
    <source>
        <dbReference type="SAM" id="Coils"/>
    </source>
</evidence>
<feature type="domain" description="RING-type" evidence="7">
    <location>
        <begin position="21"/>
        <end position="60"/>
    </location>
</feature>
<evidence type="ECO:0000256" key="4">
    <source>
        <dbReference type="PROSITE-ProRule" id="PRU00175"/>
    </source>
</evidence>
<feature type="compositionally biased region" description="Basic and acidic residues" evidence="6">
    <location>
        <begin position="478"/>
        <end position="496"/>
    </location>
</feature>
<evidence type="ECO:0000313" key="8">
    <source>
        <dbReference type="EMBL" id="SBQ60263.1"/>
    </source>
</evidence>
<dbReference type="InterPro" id="IPR013083">
    <property type="entry name" value="Znf_RING/FYVE/PHD"/>
</dbReference>
<dbReference type="InterPro" id="IPR001841">
    <property type="entry name" value="Znf_RING"/>
</dbReference>
<dbReference type="Gene3D" id="3.30.160.60">
    <property type="entry name" value="Classic Zinc Finger"/>
    <property type="match status" value="1"/>
</dbReference>
<dbReference type="InterPro" id="IPR017907">
    <property type="entry name" value="Znf_RING_CS"/>
</dbReference>
<sequence>MAAEPDESQFTLMSLEEDLTCSICLSTFDCPVTIPCGHNFCHDCLLSSWKDDSYSCPQCRTLFESKPELKKNTVLSTVADTFRSRSTKEEIEPEEDVVRCDTCMEAEAAQTCLTCMASFCEEHLRPHRENPNFRLHQLSQPIGDLSEHICSDHHKLMELFCTKHARLICSFCLQEVHKGCSFISPEEQRNLKQTEFREKLGLLDSRIDRTYRVVLQMNDMQGKLTDAAENRKAALAAAYQQMREMLNHDERLAQHEVDCELEASHTKLRDFMNRFTDNNEKMQKAKEEISDLLSQSQTPAFLQASFELPKVVKFEPHAPRVSVDSKRVMAAQTFTSAMQESLVQILSQPFEARRPLQKLELDTSTSDKKEAPSSGHVWPENTASWFQSFSAPLKPAEGKPQTRSKSPGHPLVAPVYQPAPFPVNVPPQPTWATSQPFQQNQQFPRPPFFPGQKTSVKSGGGHQPSNKQGKRPPSSQGHKPDGKEKPRTHPPSEKSAGHKPHPKNNPHPKKNK</sequence>
<dbReference type="Pfam" id="PF13445">
    <property type="entry name" value="zf-RING_UBOX"/>
    <property type="match status" value="1"/>
</dbReference>
<dbReference type="GO" id="GO:0008270">
    <property type="term" value="F:zinc ion binding"/>
    <property type="evidence" value="ECO:0007669"/>
    <property type="project" value="UniProtKB-KW"/>
</dbReference>
<dbReference type="Pfam" id="PF00643">
    <property type="entry name" value="zf-B_box"/>
    <property type="match status" value="1"/>
</dbReference>
<dbReference type="PANTHER" id="PTHR25465">
    <property type="entry name" value="B-BOX DOMAIN CONTAINING"/>
    <property type="match status" value="1"/>
</dbReference>
<dbReference type="PROSITE" id="PS50089">
    <property type="entry name" value="ZF_RING_2"/>
    <property type="match status" value="1"/>
</dbReference>
<keyword evidence="1" id="KW-0479">Metal-binding</keyword>
<dbReference type="InterPro" id="IPR027370">
    <property type="entry name" value="Znf-RING_euk"/>
</dbReference>
<feature type="compositionally biased region" description="Basic and acidic residues" evidence="6">
    <location>
        <begin position="360"/>
        <end position="371"/>
    </location>
</feature>
<dbReference type="CDD" id="cd16597">
    <property type="entry name" value="RING-HC_TRIM25_C-IV"/>
    <property type="match status" value="1"/>
</dbReference>